<dbReference type="AlphaFoldDB" id="A0A9D4ET22"/>
<dbReference type="InterPro" id="IPR012951">
    <property type="entry name" value="BBE"/>
</dbReference>
<evidence type="ECO:0000256" key="5">
    <source>
        <dbReference type="ARBA" id="ARBA00023002"/>
    </source>
</evidence>
<dbReference type="GO" id="GO:0016491">
    <property type="term" value="F:oxidoreductase activity"/>
    <property type="evidence" value="ECO:0007669"/>
    <property type="project" value="UniProtKB-KW"/>
</dbReference>
<feature type="chain" id="PRO_5038866706" description="FAD-binding PCMH-type domain-containing protein" evidence="6">
    <location>
        <begin position="19"/>
        <end position="566"/>
    </location>
</feature>
<keyword evidence="4" id="KW-0274">FAD</keyword>
<evidence type="ECO:0000256" key="1">
    <source>
        <dbReference type="ARBA" id="ARBA00001974"/>
    </source>
</evidence>
<feature type="domain" description="FAD-binding PCMH-type" evidence="7">
    <location>
        <begin position="75"/>
        <end position="264"/>
    </location>
</feature>
<organism evidence="8 9">
    <name type="scientific">Dreissena polymorpha</name>
    <name type="common">Zebra mussel</name>
    <name type="synonym">Mytilus polymorpha</name>
    <dbReference type="NCBI Taxonomy" id="45954"/>
    <lineage>
        <taxon>Eukaryota</taxon>
        <taxon>Metazoa</taxon>
        <taxon>Spiralia</taxon>
        <taxon>Lophotrochozoa</taxon>
        <taxon>Mollusca</taxon>
        <taxon>Bivalvia</taxon>
        <taxon>Autobranchia</taxon>
        <taxon>Heteroconchia</taxon>
        <taxon>Euheterodonta</taxon>
        <taxon>Imparidentia</taxon>
        <taxon>Neoheterodontei</taxon>
        <taxon>Myida</taxon>
        <taxon>Dreissenoidea</taxon>
        <taxon>Dreissenidae</taxon>
        <taxon>Dreissena</taxon>
    </lineage>
</organism>
<evidence type="ECO:0000256" key="6">
    <source>
        <dbReference type="SAM" id="SignalP"/>
    </source>
</evidence>
<reference evidence="8" key="1">
    <citation type="journal article" date="2019" name="bioRxiv">
        <title>The Genome of the Zebra Mussel, Dreissena polymorpha: A Resource for Invasive Species Research.</title>
        <authorList>
            <person name="McCartney M.A."/>
            <person name="Auch B."/>
            <person name="Kono T."/>
            <person name="Mallez S."/>
            <person name="Zhang Y."/>
            <person name="Obille A."/>
            <person name="Becker A."/>
            <person name="Abrahante J.E."/>
            <person name="Garbe J."/>
            <person name="Badalamenti J.P."/>
            <person name="Herman A."/>
            <person name="Mangelson H."/>
            <person name="Liachko I."/>
            <person name="Sullivan S."/>
            <person name="Sone E.D."/>
            <person name="Koren S."/>
            <person name="Silverstein K.A.T."/>
            <person name="Beckman K.B."/>
            <person name="Gohl D.M."/>
        </authorList>
    </citation>
    <scope>NUCLEOTIDE SEQUENCE</scope>
    <source>
        <strain evidence="8">Duluth1</strain>
        <tissue evidence="8">Whole animal</tissue>
    </source>
</reference>
<dbReference type="PROSITE" id="PS51387">
    <property type="entry name" value="FAD_PCMH"/>
    <property type="match status" value="1"/>
</dbReference>
<evidence type="ECO:0000256" key="3">
    <source>
        <dbReference type="ARBA" id="ARBA00022630"/>
    </source>
</evidence>
<protein>
    <recommendedName>
        <fullName evidence="7">FAD-binding PCMH-type domain-containing protein</fullName>
    </recommendedName>
</protein>
<dbReference type="GO" id="GO:0071949">
    <property type="term" value="F:FAD binding"/>
    <property type="evidence" value="ECO:0007669"/>
    <property type="project" value="InterPro"/>
</dbReference>
<dbReference type="Pfam" id="PF01565">
    <property type="entry name" value="FAD_binding_4"/>
    <property type="match status" value="1"/>
</dbReference>
<evidence type="ECO:0000256" key="2">
    <source>
        <dbReference type="ARBA" id="ARBA00005466"/>
    </source>
</evidence>
<dbReference type="Pfam" id="PF08031">
    <property type="entry name" value="BBE"/>
    <property type="match status" value="1"/>
</dbReference>
<reference evidence="8" key="2">
    <citation type="submission" date="2020-11" db="EMBL/GenBank/DDBJ databases">
        <authorList>
            <person name="McCartney M.A."/>
            <person name="Auch B."/>
            <person name="Kono T."/>
            <person name="Mallez S."/>
            <person name="Becker A."/>
            <person name="Gohl D.M."/>
            <person name="Silverstein K.A.T."/>
            <person name="Koren S."/>
            <person name="Bechman K.B."/>
            <person name="Herman A."/>
            <person name="Abrahante J.E."/>
            <person name="Garbe J."/>
        </authorList>
    </citation>
    <scope>NUCLEOTIDE SEQUENCE</scope>
    <source>
        <strain evidence="8">Duluth1</strain>
        <tissue evidence="8">Whole animal</tissue>
    </source>
</reference>
<dbReference type="InterPro" id="IPR006094">
    <property type="entry name" value="Oxid_FAD_bind_N"/>
</dbReference>
<accession>A0A9D4ET22</accession>
<name>A0A9D4ET22_DREPO</name>
<comment type="cofactor">
    <cofactor evidence="1">
        <name>FAD</name>
        <dbReference type="ChEBI" id="CHEBI:57692"/>
    </cofactor>
</comment>
<sequence length="566" mass="63085">MRFPAFSLLPVLVSIASALTGYDVNDIIRERCCPGDDCYPSQEQLAALNTQMEGRLLLPAMDEYRNQSHMYNTLEQRFPNLIAMVKSAKDIQAVVKFAHAHNLHVTVRSSGHDYMGRSTWEGSFLINLSEMNEMEIDLNSSRSQYGTVKVQTGLQWQEIYQKLNAVSRVVVGGSAHTVTPGGYTLGGGHSPVSRSLGYAVDNLLEVQIVFADGSIATCTESRTVIKTYDGNFQYVENGDLFWALRGGGHSFGVVVYFLFRLHPMPKGMVTFASTIAIDIPAFGINYFNATMLLLRDLIVTMPTQWGGYWMINNGPGTFPVGESVIQYRGLLSLYFNKFGAWDGTEKAVFKSFTDWATAANVPFTFANKSDFWDFEKDAADPPITRAYLANSLLQPELLTEEFVSFMHSGLFLTSEYLACTGATLGGKTTNEPSGGTPLHPGYRSTITSLSCGIVLNDADKDLLDQPNKDQERIEGFWPFAEGLRKYGRGMYVNEAWKDNPYWREDFWGSNYDRLLSVKLRFDPKNFFTCHHCVGSEHLPGPKDGTSVAARMAAPWLLVVLVMGLIR</sequence>
<keyword evidence="5" id="KW-0560">Oxidoreductase</keyword>
<comment type="similarity">
    <text evidence="2">Belongs to the oxygen-dependent FAD-linked oxidoreductase family.</text>
</comment>
<proteinExistence type="inferred from homology"/>
<dbReference type="PROSITE" id="PS00862">
    <property type="entry name" value="OX2_COVAL_FAD"/>
    <property type="match status" value="1"/>
</dbReference>
<evidence type="ECO:0000259" key="7">
    <source>
        <dbReference type="PROSITE" id="PS51387"/>
    </source>
</evidence>
<dbReference type="InterPro" id="IPR016169">
    <property type="entry name" value="FAD-bd_PCMH_sub2"/>
</dbReference>
<dbReference type="OrthoDB" id="9983560at2759"/>
<dbReference type="SUPFAM" id="SSF56176">
    <property type="entry name" value="FAD-binding/transporter-associated domain-like"/>
    <property type="match status" value="1"/>
</dbReference>
<dbReference type="Proteomes" id="UP000828390">
    <property type="component" value="Unassembled WGS sequence"/>
</dbReference>
<dbReference type="InterPro" id="IPR016166">
    <property type="entry name" value="FAD-bd_PCMH"/>
</dbReference>
<gene>
    <name evidence="8" type="ORF">DPMN_163349</name>
</gene>
<evidence type="ECO:0000256" key="4">
    <source>
        <dbReference type="ARBA" id="ARBA00022827"/>
    </source>
</evidence>
<feature type="signal peptide" evidence="6">
    <location>
        <begin position="1"/>
        <end position="18"/>
    </location>
</feature>
<dbReference type="Gene3D" id="3.30.465.10">
    <property type="match status" value="2"/>
</dbReference>
<comment type="caution">
    <text evidence="8">The sequence shown here is derived from an EMBL/GenBank/DDBJ whole genome shotgun (WGS) entry which is preliminary data.</text>
</comment>
<dbReference type="EMBL" id="JAIWYP010000008">
    <property type="protein sequence ID" value="KAH3785264.1"/>
    <property type="molecule type" value="Genomic_DNA"/>
</dbReference>
<dbReference type="InterPro" id="IPR036318">
    <property type="entry name" value="FAD-bd_PCMH-like_sf"/>
</dbReference>
<evidence type="ECO:0000313" key="8">
    <source>
        <dbReference type="EMBL" id="KAH3785264.1"/>
    </source>
</evidence>
<dbReference type="InterPro" id="IPR006093">
    <property type="entry name" value="Oxy_OxRdtase_FAD_BS"/>
</dbReference>
<dbReference type="PANTHER" id="PTHR42973">
    <property type="entry name" value="BINDING OXIDOREDUCTASE, PUTATIVE (AFU_ORTHOLOGUE AFUA_1G17690)-RELATED"/>
    <property type="match status" value="1"/>
</dbReference>
<keyword evidence="6" id="KW-0732">Signal</keyword>
<keyword evidence="9" id="KW-1185">Reference proteome</keyword>
<keyword evidence="3" id="KW-0285">Flavoprotein</keyword>
<dbReference type="PANTHER" id="PTHR42973:SF39">
    <property type="entry name" value="FAD-BINDING PCMH-TYPE DOMAIN-CONTAINING PROTEIN"/>
    <property type="match status" value="1"/>
</dbReference>
<evidence type="ECO:0000313" key="9">
    <source>
        <dbReference type="Proteomes" id="UP000828390"/>
    </source>
</evidence>
<dbReference type="InterPro" id="IPR050416">
    <property type="entry name" value="FAD-linked_Oxidoreductase"/>
</dbReference>